<reference evidence="7 8" key="1">
    <citation type="submission" date="2018-06" db="EMBL/GenBank/DDBJ databases">
        <title>ACT-28, a chromosomally-encoded AmpC with carbapenemase activity from Enterobacter kobei.</title>
        <authorList>
            <person name="Jousset A.B."/>
            <person name="Oueslati S."/>
            <person name="Bernabeu S."/>
            <person name="Takissian J."/>
            <person name="Creton E."/>
            <person name="Vogel A."/>
            <person name="Cotellon G."/>
            <person name="Bonnin R.A."/>
            <person name="Dortet L."/>
            <person name="Naas T."/>
        </authorList>
    </citation>
    <scope>NUCLEOTIDE SEQUENCE [LARGE SCALE GENOMIC DNA]</scope>
    <source>
        <strain evidence="7 8">99B3</strain>
    </source>
</reference>
<comment type="subcellular location">
    <subcellularLocation>
        <location evidence="1">Membrane</location>
    </subcellularLocation>
</comment>
<dbReference type="Gene3D" id="3.40.50.300">
    <property type="entry name" value="P-loop containing nucleotide triphosphate hydrolases"/>
    <property type="match status" value="1"/>
</dbReference>
<comment type="caution">
    <text evidence="7">The sequence shown here is derived from an EMBL/GenBank/DDBJ whole genome shotgun (WGS) entry which is preliminary data.</text>
</comment>
<evidence type="ECO:0000256" key="2">
    <source>
        <dbReference type="ARBA" id="ARBA00022741"/>
    </source>
</evidence>
<keyword evidence="2" id="KW-0547">Nucleotide-binding</keyword>
<dbReference type="RefSeq" id="WP_112782057.1">
    <property type="nucleotide sequence ID" value="NZ_CABMNQ010000092.1"/>
</dbReference>
<dbReference type="Proteomes" id="UP000251576">
    <property type="component" value="Unassembled WGS sequence"/>
</dbReference>
<dbReference type="EMBL" id="QMDH01000092">
    <property type="protein sequence ID" value="RAZ61584.1"/>
    <property type="molecule type" value="Genomic_DNA"/>
</dbReference>
<dbReference type="GO" id="GO:0008053">
    <property type="term" value="P:mitochondrial fusion"/>
    <property type="evidence" value="ECO:0007669"/>
    <property type="project" value="TreeGrafter"/>
</dbReference>
<keyword evidence="5" id="KW-0472">Membrane</keyword>
<evidence type="ECO:0000256" key="5">
    <source>
        <dbReference type="ARBA" id="ARBA00023136"/>
    </source>
</evidence>
<gene>
    <name evidence="7" type="ORF">DP202_26240</name>
</gene>
<sequence length="324" mass="36582">MAGNKNGKKEFTKKIIKVADHYNVIVAATMSAGKSSLINALLGNEVLYSANEAATATLTRITHNRNLRKRIEAVSYTQHGECHERSKNLQSATLRQWNDNQAVKYIELDCRIEGLRKMAKPLAIYDTPGPNNSQDASHKTLLEEALTLPGKKLLVYVLNATQLATQDDKQLLQEIKDSPALAPGNQIIFILNKVDQLDDERGETIELFLEKTRNYLEQTGYSRPVIIPAMAQISLIAKKVLSSKDITRNQKHRLQAVLQRFRENKFNLNEASYVPLAIKRKVRAELKRSQPANMQSNIFDKTELTQFIACSGIRTLEVFLSQHN</sequence>
<name>A0A330G2G2_ENTCL</name>
<evidence type="ECO:0000313" key="7">
    <source>
        <dbReference type="EMBL" id="RAZ61584.1"/>
    </source>
</evidence>
<protein>
    <submittedName>
        <fullName evidence="7">dGTPase</fullName>
    </submittedName>
</protein>
<dbReference type="InterPro" id="IPR045063">
    <property type="entry name" value="Dynamin_N"/>
</dbReference>
<dbReference type="GO" id="GO:0005525">
    <property type="term" value="F:GTP binding"/>
    <property type="evidence" value="ECO:0007669"/>
    <property type="project" value="UniProtKB-KW"/>
</dbReference>
<proteinExistence type="predicted"/>
<keyword evidence="4" id="KW-0342">GTP-binding</keyword>
<dbReference type="InterPro" id="IPR027417">
    <property type="entry name" value="P-loop_NTPase"/>
</dbReference>
<accession>A0A330G2G2</accession>
<dbReference type="PANTHER" id="PTHR10465:SF0">
    <property type="entry name" value="SARCALUMENIN"/>
    <property type="match status" value="1"/>
</dbReference>
<dbReference type="GO" id="GO:0003924">
    <property type="term" value="F:GTPase activity"/>
    <property type="evidence" value="ECO:0007669"/>
    <property type="project" value="InterPro"/>
</dbReference>
<organism evidence="7 8">
    <name type="scientific">Enterobacter cloacae</name>
    <dbReference type="NCBI Taxonomy" id="550"/>
    <lineage>
        <taxon>Bacteria</taxon>
        <taxon>Pseudomonadati</taxon>
        <taxon>Pseudomonadota</taxon>
        <taxon>Gammaproteobacteria</taxon>
        <taxon>Enterobacterales</taxon>
        <taxon>Enterobacteriaceae</taxon>
        <taxon>Enterobacter</taxon>
        <taxon>Enterobacter cloacae complex</taxon>
    </lineage>
</organism>
<dbReference type="GO" id="GO:0016020">
    <property type="term" value="C:membrane"/>
    <property type="evidence" value="ECO:0007669"/>
    <property type="project" value="UniProtKB-SubCell"/>
</dbReference>
<evidence type="ECO:0000256" key="1">
    <source>
        <dbReference type="ARBA" id="ARBA00004370"/>
    </source>
</evidence>
<dbReference type="AlphaFoldDB" id="A0A330G2G2"/>
<keyword evidence="3" id="KW-0378">Hydrolase</keyword>
<feature type="domain" description="Dynamin N-terminal" evidence="6">
    <location>
        <begin position="25"/>
        <end position="194"/>
    </location>
</feature>
<dbReference type="PANTHER" id="PTHR10465">
    <property type="entry name" value="TRANSMEMBRANE GTPASE FZO1"/>
    <property type="match status" value="1"/>
</dbReference>
<evidence type="ECO:0000259" key="6">
    <source>
        <dbReference type="Pfam" id="PF00350"/>
    </source>
</evidence>
<evidence type="ECO:0000313" key="8">
    <source>
        <dbReference type="Proteomes" id="UP000251576"/>
    </source>
</evidence>
<dbReference type="InterPro" id="IPR027094">
    <property type="entry name" value="Mitofusin_fam"/>
</dbReference>
<dbReference type="SUPFAM" id="SSF52540">
    <property type="entry name" value="P-loop containing nucleoside triphosphate hydrolases"/>
    <property type="match status" value="1"/>
</dbReference>
<evidence type="ECO:0000256" key="4">
    <source>
        <dbReference type="ARBA" id="ARBA00023134"/>
    </source>
</evidence>
<dbReference type="Pfam" id="PF00350">
    <property type="entry name" value="Dynamin_N"/>
    <property type="match status" value="1"/>
</dbReference>
<evidence type="ECO:0000256" key="3">
    <source>
        <dbReference type="ARBA" id="ARBA00022801"/>
    </source>
</evidence>